<name>U5CU48_AMBTC</name>
<evidence type="ECO:0000313" key="2">
    <source>
        <dbReference type="Proteomes" id="UP000017836"/>
    </source>
</evidence>
<evidence type="ECO:0000313" key="1">
    <source>
        <dbReference type="EMBL" id="ERM95802.1"/>
    </source>
</evidence>
<reference evidence="2" key="1">
    <citation type="journal article" date="2013" name="Science">
        <title>The Amborella genome and the evolution of flowering plants.</title>
        <authorList>
            <consortium name="Amborella Genome Project"/>
        </authorList>
    </citation>
    <scope>NUCLEOTIDE SEQUENCE [LARGE SCALE GENOMIC DNA]</scope>
</reference>
<keyword evidence="2" id="KW-1185">Reference proteome</keyword>
<dbReference type="EMBL" id="KI397379">
    <property type="protein sequence ID" value="ERM95802.1"/>
    <property type="molecule type" value="Genomic_DNA"/>
</dbReference>
<proteinExistence type="predicted"/>
<dbReference type="AlphaFoldDB" id="U5CU48"/>
<protein>
    <submittedName>
        <fullName evidence="1">Uncharacterized protein</fullName>
    </submittedName>
</protein>
<organism evidence="1 2">
    <name type="scientific">Amborella trichopoda</name>
    <dbReference type="NCBI Taxonomy" id="13333"/>
    <lineage>
        <taxon>Eukaryota</taxon>
        <taxon>Viridiplantae</taxon>
        <taxon>Streptophyta</taxon>
        <taxon>Embryophyta</taxon>
        <taxon>Tracheophyta</taxon>
        <taxon>Spermatophyta</taxon>
        <taxon>Magnoliopsida</taxon>
        <taxon>Amborellales</taxon>
        <taxon>Amborellaceae</taxon>
        <taxon>Amborella</taxon>
    </lineage>
</organism>
<sequence>VFKLRGRIGEGRDAMRQSIANHHFLWESVPESLATLVLPHSIITTQDPFAILHSLPQFTALVLLGYSYVGKHLAKYSADSFPKLQILHRRWRIGVSFHLLAFLVNEDELQL</sequence>
<feature type="non-terminal residue" evidence="1">
    <location>
        <position position="111"/>
    </location>
</feature>
<dbReference type="HOGENOM" id="CLU_170598_0_0_1"/>
<dbReference type="Proteomes" id="UP000017836">
    <property type="component" value="Unassembled WGS sequence"/>
</dbReference>
<dbReference type="Gramene" id="ERM95802">
    <property type="protein sequence ID" value="ERM95802"/>
    <property type="gene ID" value="AMTR_s04169p00002050"/>
</dbReference>
<feature type="non-terminal residue" evidence="1">
    <location>
        <position position="1"/>
    </location>
</feature>
<gene>
    <name evidence="1" type="ORF">AMTR_s04169p00002050</name>
</gene>
<accession>U5CU48</accession>